<reference evidence="2" key="1">
    <citation type="submission" date="2020-05" db="EMBL/GenBank/DDBJ databases">
        <authorList>
            <person name="Chiriac C."/>
            <person name="Salcher M."/>
            <person name="Ghai R."/>
            <person name="Kavagutti S V."/>
        </authorList>
    </citation>
    <scope>NUCLEOTIDE SEQUENCE</scope>
</reference>
<evidence type="ECO:0000313" key="2">
    <source>
        <dbReference type="EMBL" id="CAB4181331.1"/>
    </source>
</evidence>
<sequence>MKYLKTFLVWLVQAFLGAAMLAFMVLMVAEWAAGCGETYVDSKGIRHQNECLFIKR</sequence>
<evidence type="ECO:0000256" key="1">
    <source>
        <dbReference type="SAM" id="Phobius"/>
    </source>
</evidence>
<dbReference type="EMBL" id="LR797243">
    <property type="protein sequence ID" value="CAB4195531.1"/>
    <property type="molecule type" value="Genomic_DNA"/>
</dbReference>
<keyword evidence="1" id="KW-0472">Membrane</keyword>
<accession>A0A6J5QIS1</accession>
<dbReference type="EMBL" id="LR797013">
    <property type="protein sequence ID" value="CAB4181331.1"/>
    <property type="molecule type" value="Genomic_DNA"/>
</dbReference>
<name>A0A6J5QIS1_9CAUD</name>
<protein>
    <submittedName>
        <fullName evidence="2">Uncharacterized protein</fullName>
    </submittedName>
</protein>
<proteinExistence type="predicted"/>
<organism evidence="2">
    <name type="scientific">uncultured Caudovirales phage</name>
    <dbReference type="NCBI Taxonomy" id="2100421"/>
    <lineage>
        <taxon>Viruses</taxon>
        <taxon>Duplodnaviria</taxon>
        <taxon>Heunggongvirae</taxon>
        <taxon>Uroviricota</taxon>
        <taxon>Caudoviricetes</taxon>
        <taxon>Peduoviridae</taxon>
        <taxon>Maltschvirus</taxon>
        <taxon>Maltschvirus maltsch</taxon>
    </lineage>
</organism>
<keyword evidence="1" id="KW-1133">Transmembrane helix</keyword>
<feature type="transmembrane region" description="Helical" evidence="1">
    <location>
        <begin position="7"/>
        <end position="29"/>
    </location>
</feature>
<evidence type="ECO:0000313" key="3">
    <source>
        <dbReference type="EMBL" id="CAB4195531.1"/>
    </source>
</evidence>
<keyword evidence="1" id="KW-0812">Transmembrane</keyword>
<gene>
    <name evidence="2" type="ORF">UFOVP1068_30</name>
    <name evidence="3" type="ORF">UFOVP1300_19</name>
</gene>